<dbReference type="OrthoDB" id="3078669at2"/>
<dbReference type="AlphaFoldDB" id="H1XQY4"/>
<accession>H1XQY4</accession>
<feature type="domain" description="PilZ" evidence="1">
    <location>
        <begin position="5"/>
        <end position="107"/>
    </location>
</feature>
<dbReference type="HOGENOM" id="CLU_141633_1_0_0"/>
<evidence type="ECO:0000313" key="5">
    <source>
        <dbReference type="Proteomes" id="UP000183868"/>
    </source>
</evidence>
<evidence type="ECO:0000313" key="2">
    <source>
        <dbReference type="EMBL" id="APF19993.1"/>
    </source>
</evidence>
<evidence type="ECO:0000313" key="3">
    <source>
        <dbReference type="EMBL" id="EHO40078.1"/>
    </source>
</evidence>
<dbReference type="InterPro" id="IPR009875">
    <property type="entry name" value="PilZ_domain"/>
</dbReference>
<dbReference type="Pfam" id="PF07238">
    <property type="entry name" value="PilZ"/>
    <property type="match status" value="1"/>
</dbReference>
<sequence length="114" mass="13769">MKEQRKLQRRHLIYYLRVFNNDTNEVIGHLINITPEGIMIMSEKPLETNKLYHLRMDLPADVFHKPIIEFEAESRWCRKDVNPEFYDTGFSIKNLAYEDGRLIEKLIDDYGFRY</sequence>
<gene>
    <name evidence="2" type="primary">pilZ</name>
    <name evidence="2" type="ORF">Cabys_3245</name>
    <name evidence="3" type="ORF">Calab_0433</name>
</gene>
<dbReference type="GO" id="GO:0035438">
    <property type="term" value="F:cyclic-di-GMP binding"/>
    <property type="evidence" value="ECO:0007669"/>
    <property type="project" value="InterPro"/>
</dbReference>
<dbReference type="Proteomes" id="UP000183868">
    <property type="component" value="Chromosome"/>
</dbReference>
<reference evidence="3 4" key="1">
    <citation type="submission" date="2011-09" db="EMBL/GenBank/DDBJ databases">
        <title>The permanent draft genome of Caldithrix abyssi DSM 13497.</title>
        <authorList>
            <consortium name="US DOE Joint Genome Institute (JGI-PGF)"/>
            <person name="Lucas S."/>
            <person name="Han J."/>
            <person name="Lapidus A."/>
            <person name="Bruce D."/>
            <person name="Goodwin L."/>
            <person name="Pitluck S."/>
            <person name="Peters L."/>
            <person name="Kyrpides N."/>
            <person name="Mavromatis K."/>
            <person name="Ivanova N."/>
            <person name="Mikhailova N."/>
            <person name="Chertkov O."/>
            <person name="Detter J.C."/>
            <person name="Tapia R."/>
            <person name="Han C."/>
            <person name="Land M."/>
            <person name="Hauser L."/>
            <person name="Markowitz V."/>
            <person name="Cheng J.-F."/>
            <person name="Hugenholtz P."/>
            <person name="Woyke T."/>
            <person name="Wu D."/>
            <person name="Spring S."/>
            <person name="Brambilla E."/>
            <person name="Klenk H.-P."/>
            <person name="Eisen J.A."/>
        </authorList>
    </citation>
    <scope>NUCLEOTIDE SEQUENCE [LARGE SCALE GENOMIC DNA]</scope>
    <source>
        <strain evidence="3 4">DSM 13497</strain>
    </source>
</reference>
<organism evidence="3 4">
    <name type="scientific">Caldithrix abyssi DSM 13497</name>
    <dbReference type="NCBI Taxonomy" id="880073"/>
    <lineage>
        <taxon>Bacteria</taxon>
        <taxon>Pseudomonadati</taxon>
        <taxon>Calditrichota</taxon>
        <taxon>Calditrichia</taxon>
        <taxon>Calditrichales</taxon>
        <taxon>Calditrichaceae</taxon>
        <taxon>Caldithrix</taxon>
    </lineage>
</organism>
<reference evidence="2 5" key="2">
    <citation type="submission" date="2016-11" db="EMBL/GenBank/DDBJ databases">
        <title>Genomic analysis of Caldithrix abyssi and proposal of a novel bacterial phylum Caldithrichaeota.</title>
        <authorList>
            <person name="Kublanov I."/>
            <person name="Sigalova O."/>
            <person name="Gavrilov S."/>
            <person name="Lebedinsky A."/>
            <person name="Ivanova N."/>
            <person name="Daum C."/>
            <person name="Reddy T."/>
            <person name="Klenk H.P."/>
            <person name="Goker M."/>
            <person name="Reva O."/>
            <person name="Miroshnichenko M."/>
            <person name="Kyprides N."/>
            <person name="Woyke T."/>
            <person name="Gelfand M."/>
        </authorList>
    </citation>
    <scope>NUCLEOTIDE SEQUENCE [LARGE SCALE GENOMIC DNA]</scope>
    <source>
        <strain evidence="2 5">LF13</strain>
    </source>
</reference>
<dbReference type="KEGG" id="caby:Cabys_3245"/>
<dbReference type="Proteomes" id="UP000004671">
    <property type="component" value="Chromosome"/>
</dbReference>
<name>H1XQY4_CALAY</name>
<proteinExistence type="predicted"/>
<keyword evidence="4" id="KW-1185">Reference proteome</keyword>
<protein>
    <submittedName>
        <fullName evidence="2">PilZ domain-containing protein</fullName>
    </submittedName>
    <submittedName>
        <fullName evidence="3">Type IV pilus assembly PilZ</fullName>
    </submittedName>
</protein>
<dbReference type="RefSeq" id="WP_006926995.1">
    <property type="nucleotide sequence ID" value="NZ_CM001402.1"/>
</dbReference>
<dbReference type="EMBL" id="CP018099">
    <property type="protein sequence ID" value="APF19993.1"/>
    <property type="molecule type" value="Genomic_DNA"/>
</dbReference>
<evidence type="ECO:0000313" key="4">
    <source>
        <dbReference type="Proteomes" id="UP000004671"/>
    </source>
</evidence>
<dbReference type="PaxDb" id="880073-Calab_0433"/>
<dbReference type="STRING" id="880073.Cabys_3245"/>
<dbReference type="EMBL" id="CM001402">
    <property type="protein sequence ID" value="EHO40078.1"/>
    <property type="molecule type" value="Genomic_DNA"/>
</dbReference>
<evidence type="ECO:0000259" key="1">
    <source>
        <dbReference type="Pfam" id="PF07238"/>
    </source>
</evidence>
<dbReference type="Gene3D" id="2.40.10.220">
    <property type="entry name" value="predicted glycosyltransferase like domains"/>
    <property type="match status" value="1"/>
</dbReference>
<dbReference type="InParanoid" id="H1XQY4"/>